<organism evidence="2 3">
    <name type="scientific">Apostasia shenzhenica</name>
    <dbReference type="NCBI Taxonomy" id="1088818"/>
    <lineage>
        <taxon>Eukaryota</taxon>
        <taxon>Viridiplantae</taxon>
        <taxon>Streptophyta</taxon>
        <taxon>Embryophyta</taxon>
        <taxon>Tracheophyta</taxon>
        <taxon>Spermatophyta</taxon>
        <taxon>Magnoliopsida</taxon>
        <taxon>Liliopsida</taxon>
        <taxon>Asparagales</taxon>
        <taxon>Orchidaceae</taxon>
        <taxon>Apostasioideae</taxon>
        <taxon>Apostasia</taxon>
    </lineage>
</organism>
<dbReference type="STRING" id="1088818.A0A2I0B6L8"/>
<accession>A0A2I0B6L8</accession>
<dbReference type="SUPFAM" id="SSF117281">
    <property type="entry name" value="Kelch motif"/>
    <property type="match status" value="1"/>
</dbReference>
<dbReference type="SUPFAM" id="SSF81383">
    <property type="entry name" value="F-box domain"/>
    <property type="match status" value="1"/>
</dbReference>
<name>A0A2I0B6L8_9ASPA</name>
<protein>
    <submittedName>
        <fullName evidence="2">F-box/kelch-repeat protein</fullName>
    </submittedName>
</protein>
<dbReference type="Proteomes" id="UP000236161">
    <property type="component" value="Unassembled WGS sequence"/>
</dbReference>
<dbReference type="SMART" id="SM00256">
    <property type="entry name" value="FBOX"/>
    <property type="match status" value="1"/>
</dbReference>
<dbReference type="PANTHER" id="PTHR46407">
    <property type="entry name" value="OS02G0208700 PROTEIN"/>
    <property type="match status" value="1"/>
</dbReference>
<dbReference type="EMBL" id="KZ451908">
    <property type="protein sequence ID" value="PKA63434.1"/>
    <property type="molecule type" value="Genomic_DNA"/>
</dbReference>
<dbReference type="Pfam" id="PF00646">
    <property type="entry name" value="F-box"/>
    <property type="match status" value="1"/>
</dbReference>
<dbReference type="Gene3D" id="2.120.10.80">
    <property type="entry name" value="Kelch-type beta propeller"/>
    <property type="match status" value="1"/>
</dbReference>
<dbReference type="InterPro" id="IPR006652">
    <property type="entry name" value="Kelch_1"/>
</dbReference>
<evidence type="ECO:0000259" key="1">
    <source>
        <dbReference type="SMART" id="SM00256"/>
    </source>
</evidence>
<dbReference type="SMART" id="SM00612">
    <property type="entry name" value="Kelch"/>
    <property type="match status" value="2"/>
</dbReference>
<dbReference type="Pfam" id="PF01344">
    <property type="entry name" value="Kelch_1"/>
    <property type="match status" value="2"/>
</dbReference>
<dbReference type="OrthoDB" id="191037at2759"/>
<dbReference type="InterPro" id="IPR001810">
    <property type="entry name" value="F-box_dom"/>
</dbReference>
<dbReference type="GO" id="GO:2000762">
    <property type="term" value="P:regulation of phenylpropanoid metabolic process"/>
    <property type="evidence" value="ECO:0007669"/>
    <property type="project" value="InterPro"/>
</dbReference>
<dbReference type="Gene3D" id="1.20.1280.50">
    <property type="match status" value="1"/>
</dbReference>
<evidence type="ECO:0000313" key="3">
    <source>
        <dbReference type="Proteomes" id="UP000236161"/>
    </source>
</evidence>
<reference evidence="2 3" key="1">
    <citation type="journal article" date="2017" name="Nature">
        <title>The Apostasia genome and the evolution of orchids.</title>
        <authorList>
            <person name="Zhang G.Q."/>
            <person name="Liu K.W."/>
            <person name="Li Z."/>
            <person name="Lohaus R."/>
            <person name="Hsiao Y.Y."/>
            <person name="Niu S.C."/>
            <person name="Wang J.Y."/>
            <person name="Lin Y.C."/>
            <person name="Xu Q."/>
            <person name="Chen L.J."/>
            <person name="Yoshida K."/>
            <person name="Fujiwara S."/>
            <person name="Wang Z.W."/>
            <person name="Zhang Y.Q."/>
            <person name="Mitsuda N."/>
            <person name="Wang M."/>
            <person name="Liu G.H."/>
            <person name="Pecoraro L."/>
            <person name="Huang H.X."/>
            <person name="Xiao X.J."/>
            <person name="Lin M."/>
            <person name="Wu X.Y."/>
            <person name="Wu W.L."/>
            <person name="Chen Y.Y."/>
            <person name="Chang S.B."/>
            <person name="Sakamoto S."/>
            <person name="Ohme-Takagi M."/>
            <person name="Yagi M."/>
            <person name="Zeng S.J."/>
            <person name="Shen C.Y."/>
            <person name="Yeh C.M."/>
            <person name="Luo Y.B."/>
            <person name="Tsai W.C."/>
            <person name="Van de Peer Y."/>
            <person name="Liu Z.J."/>
        </authorList>
    </citation>
    <scope>NUCLEOTIDE SEQUENCE [LARGE SCALE GENOMIC DNA]</scope>
    <source>
        <strain evidence="3">cv. Shenzhen</strain>
        <tissue evidence="2">Stem</tissue>
    </source>
</reference>
<dbReference type="AlphaFoldDB" id="A0A2I0B6L8"/>
<dbReference type="GO" id="GO:0080037">
    <property type="term" value="P:negative regulation of cytokinin-activated signaling pathway"/>
    <property type="evidence" value="ECO:0007669"/>
    <property type="project" value="InterPro"/>
</dbReference>
<feature type="domain" description="F-box" evidence="1">
    <location>
        <begin position="8"/>
        <end position="48"/>
    </location>
</feature>
<sequence>MENLIPGLPEDIAVECLVRLPHQSFSHLRRVCRRWKQELDSPLFHRFRRSAGFSRSFLVLAQADPPAAIAGGPAHKHSASFPSYRLALLDPSTGEWDSLPQIPASSGGIPLFCGLAAAGRELVVVGGWDPDTWVASDSVYIYNFIAGAWRHGRPMPGPRRSFFACAGSSSGLVFVAGGHDEEKNALRSAYAYDVARDEWAQLPDMARERDECAGMFIAGGGAGLFRVVGGYSTAMQGRFDRSGEEFDTINWKWQPVEEAAMDAEESPRSCAAGRDGRMYLCSSSGRVVSAAEGEGWKMVAEVPEDAMVAAQMVACGGSLVVMGAGSHGMAPSAYVLELKQARGWSAAEWRRLEMPPEYSGHVHGGCCFEI</sequence>
<dbReference type="InterPro" id="IPR015915">
    <property type="entry name" value="Kelch-typ_b-propeller"/>
</dbReference>
<proteinExistence type="predicted"/>
<dbReference type="CDD" id="cd22152">
    <property type="entry name" value="F-box_AtAFR-like"/>
    <property type="match status" value="1"/>
</dbReference>
<dbReference type="InterPro" id="IPR044595">
    <property type="entry name" value="KMD1-4"/>
</dbReference>
<evidence type="ECO:0000313" key="2">
    <source>
        <dbReference type="EMBL" id="PKA63434.1"/>
    </source>
</evidence>
<dbReference type="PANTHER" id="PTHR46407:SF3">
    <property type="entry name" value="OS02G0208700 PROTEIN"/>
    <property type="match status" value="1"/>
</dbReference>
<dbReference type="InterPro" id="IPR036047">
    <property type="entry name" value="F-box-like_dom_sf"/>
</dbReference>
<keyword evidence="3" id="KW-1185">Reference proteome</keyword>
<gene>
    <name evidence="2" type="ORF">AXF42_Ash005329</name>
</gene>